<feature type="compositionally biased region" description="Low complexity" evidence="4">
    <location>
        <begin position="163"/>
        <end position="180"/>
    </location>
</feature>
<feature type="compositionally biased region" description="Basic and acidic residues" evidence="4">
    <location>
        <begin position="130"/>
        <end position="149"/>
    </location>
</feature>
<dbReference type="GO" id="GO:0003697">
    <property type="term" value="F:single-stranded DNA binding"/>
    <property type="evidence" value="ECO:0007669"/>
    <property type="project" value="InterPro"/>
</dbReference>
<dbReference type="OrthoDB" id="9809878at2"/>
<dbReference type="NCBIfam" id="TIGR00621">
    <property type="entry name" value="ssb"/>
    <property type="match status" value="1"/>
</dbReference>
<dbReference type="HOGENOM" id="CLU_078758_1_3_11"/>
<dbReference type="eggNOG" id="COG0629">
    <property type="taxonomic scope" value="Bacteria"/>
</dbReference>
<dbReference type="PROSITE" id="PS50935">
    <property type="entry name" value="SSB"/>
    <property type="match status" value="1"/>
</dbReference>
<dbReference type="InterPro" id="IPR012340">
    <property type="entry name" value="NA-bd_OB-fold"/>
</dbReference>
<dbReference type="RefSeq" id="WP_013132793.1">
    <property type="nucleotide sequence ID" value="NC_014165.1"/>
</dbReference>
<dbReference type="InterPro" id="IPR011344">
    <property type="entry name" value="ssDNA-bd"/>
</dbReference>
<dbReference type="AlphaFoldDB" id="D6Y4T4"/>
<dbReference type="Proteomes" id="UP000006640">
    <property type="component" value="Chromosome"/>
</dbReference>
<dbReference type="SUPFAM" id="SSF50249">
    <property type="entry name" value="Nucleic acid-binding proteins"/>
    <property type="match status" value="1"/>
</dbReference>
<dbReference type="EMBL" id="CP001874">
    <property type="protein sequence ID" value="ADG89260.1"/>
    <property type="molecule type" value="Genomic_DNA"/>
</dbReference>
<protein>
    <recommendedName>
        <fullName evidence="3">Single-stranded DNA-binding protein</fullName>
    </recommendedName>
</protein>
<accession>D6Y4T4</accession>
<evidence type="ECO:0000256" key="1">
    <source>
        <dbReference type="ARBA" id="ARBA00023125"/>
    </source>
</evidence>
<dbReference type="Gene3D" id="2.40.50.140">
    <property type="entry name" value="Nucleic acid-binding proteins"/>
    <property type="match status" value="1"/>
</dbReference>
<feature type="compositionally biased region" description="Acidic residues" evidence="4">
    <location>
        <begin position="181"/>
        <end position="190"/>
    </location>
</feature>
<dbReference type="Pfam" id="PF00436">
    <property type="entry name" value="SSB"/>
    <property type="match status" value="1"/>
</dbReference>
<evidence type="ECO:0000256" key="4">
    <source>
        <dbReference type="SAM" id="MobiDB-lite"/>
    </source>
</evidence>
<dbReference type="InterPro" id="IPR000424">
    <property type="entry name" value="Primosome_PriB/ssb"/>
</dbReference>
<dbReference type="CDD" id="cd04496">
    <property type="entry name" value="SSB_OBF"/>
    <property type="match status" value="1"/>
</dbReference>
<dbReference type="GO" id="GO:0006260">
    <property type="term" value="P:DNA replication"/>
    <property type="evidence" value="ECO:0007669"/>
    <property type="project" value="InterPro"/>
</dbReference>
<organism evidence="5 6">
    <name type="scientific">Thermobispora bispora (strain ATCC 19993 / DSM 43833 / CBS 139.67 / JCM 10125 / KCTC 9307 / NBRC 14880 / R51)</name>
    <dbReference type="NCBI Taxonomy" id="469371"/>
    <lineage>
        <taxon>Bacteria</taxon>
        <taxon>Bacillati</taxon>
        <taxon>Actinomycetota</taxon>
        <taxon>Actinomycetes</taxon>
        <taxon>Streptosporangiales</taxon>
        <taxon>Streptosporangiaceae</taxon>
        <taxon>Thermobispora</taxon>
    </lineage>
</organism>
<feature type="region of interest" description="Disordered" evidence="4">
    <location>
        <begin position="121"/>
        <end position="190"/>
    </location>
</feature>
<reference evidence="5 6" key="1">
    <citation type="submission" date="2010-01" db="EMBL/GenBank/DDBJ databases">
        <title>The complete genome of Thermobispora bispora DSM 43833.</title>
        <authorList>
            <consortium name="US DOE Joint Genome Institute (JGI-PGF)"/>
            <person name="Lucas S."/>
            <person name="Copeland A."/>
            <person name="Lapidus A."/>
            <person name="Glavina del Rio T."/>
            <person name="Dalin E."/>
            <person name="Tice H."/>
            <person name="Bruce D."/>
            <person name="Goodwin L."/>
            <person name="Pitluck S."/>
            <person name="Kyrpides N."/>
            <person name="Mavromatis K."/>
            <person name="Ivanova N."/>
            <person name="Mikhailova N."/>
            <person name="Chertkov O."/>
            <person name="Brettin T."/>
            <person name="Detter J.C."/>
            <person name="Han C."/>
            <person name="Larimer F."/>
            <person name="Land M."/>
            <person name="Hauser L."/>
            <person name="Markowitz V."/>
            <person name="Cheng J.-F."/>
            <person name="Hugenholtz P."/>
            <person name="Woyke T."/>
            <person name="Wu D."/>
            <person name="Jando M."/>
            <person name="Schneider S."/>
            <person name="Klenk H.-P."/>
            <person name="Eisen J.A."/>
        </authorList>
    </citation>
    <scope>NUCLEOTIDE SEQUENCE [LARGE SCALE GENOMIC DNA]</scope>
    <source>
        <strain evidence="6">ATCC 19993 / DSM 43833 / CBS 139.67 / JCM 10125 / KCTC 9307 / NBRC 14880 / R51</strain>
    </source>
</reference>
<keyword evidence="6" id="KW-1185">Reference proteome</keyword>
<evidence type="ECO:0000313" key="5">
    <source>
        <dbReference type="EMBL" id="ADG89260.1"/>
    </source>
</evidence>
<name>D6Y4T4_THEBD</name>
<keyword evidence="1 2" id="KW-0238">DNA-binding</keyword>
<evidence type="ECO:0000256" key="2">
    <source>
        <dbReference type="PROSITE-ProRule" id="PRU00252"/>
    </source>
</evidence>
<sequence length="190" mass="20818">MSDVYVTLSGNVTDEPRQYRFSDGSRVTSIRVAVNRRVLDPQTNTWQTKDTTFYTVRCYRGLADHVHQSIRKGQPVLVYGKLRIKQFERDGEPRFWAEVEASSVGHDLKWGIATFEKPARALAPAEPNDEERRAMEDATREWELIDGRGSRAPGTGAEDGPDPGRSAGPAAGAAGEADIGGAEDAEPMAA</sequence>
<dbReference type="STRING" id="469371.Tbis_2558"/>
<dbReference type="KEGG" id="tbi:Tbis_2558"/>
<evidence type="ECO:0000313" key="6">
    <source>
        <dbReference type="Proteomes" id="UP000006640"/>
    </source>
</evidence>
<evidence type="ECO:0000256" key="3">
    <source>
        <dbReference type="RuleBase" id="RU000524"/>
    </source>
</evidence>
<gene>
    <name evidence="5" type="ordered locus">Tbis_2558</name>
</gene>
<proteinExistence type="predicted"/>